<accession>A0A9D5B9L3</accession>
<sequence>MSSLEHEEEQAAETNIKTLRVNRATIGASLLLTLSPKSFFLLYQSWLKSPKKWRGFIAKKREHHFLSHSQQMSCSLQALEGLKLATFYTHFSVSVAERSGNFEDEEVSHLMEIYIYLDEPDGLSGLWNQPQFRGIRIPLTIYQTCATFRPWLLNVDGLVSRFPQYKKAGCMQRVQVAWRLERWVLMDEYPSGAEDDCLAYSSSESNVSYDLNVAKILQAMMKRDPFLVAKEIALTKQSLFVSLATAGMDPYTHALSQIIVYSNISYTSLHSSCLRWLSIFAFTISPRDLSKGSPTSRCTPT</sequence>
<organism evidence="1 2">
    <name type="scientific">Pisum sativum</name>
    <name type="common">Garden pea</name>
    <name type="synonym">Lathyrus oleraceus</name>
    <dbReference type="NCBI Taxonomy" id="3888"/>
    <lineage>
        <taxon>Eukaryota</taxon>
        <taxon>Viridiplantae</taxon>
        <taxon>Streptophyta</taxon>
        <taxon>Embryophyta</taxon>
        <taxon>Tracheophyta</taxon>
        <taxon>Spermatophyta</taxon>
        <taxon>Magnoliopsida</taxon>
        <taxon>eudicotyledons</taxon>
        <taxon>Gunneridae</taxon>
        <taxon>Pentapetalae</taxon>
        <taxon>rosids</taxon>
        <taxon>fabids</taxon>
        <taxon>Fabales</taxon>
        <taxon>Fabaceae</taxon>
        <taxon>Papilionoideae</taxon>
        <taxon>50 kb inversion clade</taxon>
        <taxon>NPAAA clade</taxon>
        <taxon>Hologalegina</taxon>
        <taxon>IRL clade</taxon>
        <taxon>Fabeae</taxon>
        <taxon>Lathyrus</taxon>
    </lineage>
</organism>
<proteinExistence type="predicted"/>
<dbReference type="Proteomes" id="UP001058974">
    <property type="component" value="Chromosome 2"/>
</dbReference>
<comment type="caution">
    <text evidence="1">The sequence shown here is derived from an EMBL/GenBank/DDBJ whole genome shotgun (WGS) entry which is preliminary data.</text>
</comment>
<evidence type="ECO:0000313" key="2">
    <source>
        <dbReference type="Proteomes" id="UP001058974"/>
    </source>
</evidence>
<protein>
    <submittedName>
        <fullName evidence="1">Uncharacterized protein</fullName>
    </submittedName>
</protein>
<dbReference type="EMBL" id="JAMSHJ010000002">
    <property type="protein sequence ID" value="KAI5434856.1"/>
    <property type="molecule type" value="Genomic_DNA"/>
</dbReference>
<dbReference type="AlphaFoldDB" id="A0A9D5B9L3"/>
<reference evidence="1 2" key="1">
    <citation type="journal article" date="2022" name="Nat. Genet.">
        <title>Improved pea reference genome and pan-genome highlight genomic features and evolutionary characteristics.</title>
        <authorList>
            <person name="Yang T."/>
            <person name="Liu R."/>
            <person name="Luo Y."/>
            <person name="Hu S."/>
            <person name="Wang D."/>
            <person name="Wang C."/>
            <person name="Pandey M.K."/>
            <person name="Ge S."/>
            <person name="Xu Q."/>
            <person name="Li N."/>
            <person name="Li G."/>
            <person name="Huang Y."/>
            <person name="Saxena R.K."/>
            <person name="Ji Y."/>
            <person name="Li M."/>
            <person name="Yan X."/>
            <person name="He Y."/>
            <person name="Liu Y."/>
            <person name="Wang X."/>
            <person name="Xiang C."/>
            <person name="Varshney R.K."/>
            <person name="Ding H."/>
            <person name="Gao S."/>
            <person name="Zong X."/>
        </authorList>
    </citation>
    <scope>NUCLEOTIDE SEQUENCE [LARGE SCALE GENOMIC DNA]</scope>
    <source>
        <strain evidence="1 2">cv. Zhongwan 6</strain>
    </source>
</reference>
<name>A0A9D5B9L3_PEA</name>
<keyword evidence="2" id="KW-1185">Reference proteome</keyword>
<gene>
    <name evidence="1" type="ORF">KIW84_021610</name>
</gene>
<dbReference type="Gramene" id="Psat02G0161000-T1">
    <property type="protein sequence ID" value="KAI5434856.1"/>
    <property type="gene ID" value="KIW84_021610"/>
</dbReference>
<evidence type="ECO:0000313" key="1">
    <source>
        <dbReference type="EMBL" id="KAI5434856.1"/>
    </source>
</evidence>